<dbReference type="NCBIfam" id="TIGR02595">
    <property type="entry name" value="PEP_CTERM"/>
    <property type="match status" value="1"/>
</dbReference>
<evidence type="ECO:0000313" key="2">
    <source>
        <dbReference type="EMBL" id="ACN16985.1"/>
    </source>
</evidence>
<dbReference type="InterPro" id="IPR013424">
    <property type="entry name" value="Ice-binding_C"/>
</dbReference>
<accession>C0QBI3</accession>
<sequence length="193" mass="20312">MKRTTILLGMLTCVFLLSPLADATTLTFDSLAGDVDSPYTEGGFTLTATEDSSFFAFEPSDVFDYTGSGALINQYSTATFLTAADGSLFNLAAIDLSEGYGGDGVYETSITFIGMYGDGSTVSQDVTTDGSFGNETFFFNDDFTGLASVSFGDGEYLQFDNIVANPVPEPAGILLLGMGLVALTGASRRVKNK</sequence>
<keyword evidence="3" id="KW-1185">Reference proteome</keyword>
<feature type="chain" id="PRO_5002902044" evidence="1">
    <location>
        <begin position="24"/>
        <end position="193"/>
    </location>
</feature>
<reference evidence="2 3" key="1">
    <citation type="journal article" date="2009" name="Environ. Microbiol.">
        <title>Genome sequence of Desulfobacterium autotrophicum HRM2, a marine sulfate reducer oxidizing organic carbon completely to carbon dioxide.</title>
        <authorList>
            <person name="Strittmatter A.W."/>
            <person name="Liesegang H."/>
            <person name="Rabus R."/>
            <person name="Decker I."/>
            <person name="Amann J."/>
            <person name="Andres S."/>
            <person name="Henne A."/>
            <person name="Fricke W.F."/>
            <person name="Martinez-Arias R."/>
            <person name="Bartels D."/>
            <person name="Goesmann A."/>
            <person name="Krause L."/>
            <person name="Puehler A."/>
            <person name="Klenk H.P."/>
            <person name="Richter M."/>
            <person name="Schuler M."/>
            <person name="Gloeckner F.O."/>
            <person name="Meyerdierks A."/>
            <person name="Gottschalk G."/>
            <person name="Amann R."/>
        </authorList>
    </citation>
    <scope>NUCLEOTIDE SEQUENCE [LARGE SCALE GENOMIC DNA]</scope>
    <source>
        <strain evidence="3">ATCC 43914 / DSM 3382 / HRM2</strain>
    </source>
</reference>
<dbReference type="AlphaFoldDB" id="C0QBI3"/>
<proteinExistence type="predicted"/>
<dbReference type="KEGG" id="dat:HRM2_39270"/>
<dbReference type="OrthoDB" id="5432808at2"/>
<gene>
    <name evidence="2" type="ordered locus">HRM2_39270</name>
</gene>
<dbReference type="HOGENOM" id="CLU_1406748_0_0_7"/>
<keyword evidence="1" id="KW-0732">Signal</keyword>
<evidence type="ECO:0000313" key="3">
    <source>
        <dbReference type="Proteomes" id="UP000000442"/>
    </source>
</evidence>
<name>C0QBI3_DESAH</name>
<dbReference type="EMBL" id="CP001087">
    <property type="protein sequence ID" value="ACN16985.1"/>
    <property type="molecule type" value="Genomic_DNA"/>
</dbReference>
<protein>
    <submittedName>
        <fullName evidence="2">Uncharacterized protein</fullName>
    </submittedName>
</protein>
<organism evidence="2 3">
    <name type="scientific">Desulforapulum autotrophicum (strain ATCC 43914 / DSM 3382 / VKM B-1955 / HRM2)</name>
    <name type="common">Desulfobacterium autotrophicum</name>
    <dbReference type="NCBI Taxonomy" id="177437"/>
    <lineage>
        <taxon>Bacteria</taxon>
        <taxon>Pseudomonadati</taxon>
        <taxon>Thermodesulfobacteriota</taxon>
        <taxon>Desulfobacteria</taxon>
        <taxon>Desulfobacterales</taxon>
        <taxon>Desulfobacteraceae</taxon>
        <taxon>Desulforapulum</taxon>
    </lineage>
</organism>
<dbReference type="Proteomes" id="UP000000442">
    <property type="component" value="Chromosome"/>
</dbReference>
<evidence type="ECO:0000256" key="1">
    <source>
        <dbReference type="SAM" id="SignalP"/>
    </source>
</evidence>
<dbReference type="RefSeq" id="WP_015905728.1">
    <property type="nucleotide sequence ID" value="NC_012108.1"/>
</dbReference>
<feature type="signal peptide" evidence="1">
    <location>
        <begin position="1"/>
        <end position="23"/>
    </location>
</feature>
<dbReference type="eggNOG" id="ENOG5033A00">
    <property type="taxonomic scope" value="Bacteria"/>
</dbReference>